<sequence length="119" mass="13222">MTEDVTRRAQGSPCPSSSRTCDRLTDCRWQRGVRRASATFNRKCYEEDDHYNDDDVADDYGGATNNGFGVVGTLTTDTIRLSNKHPARDPESRSSGHRWPRLRPAATGTTSDTGFKPVL</sequence>
<protein>
    <submittedName>
        <fullName evidence="1">Uncharacterized protein</fullName>
    </submittedName>
</protein>
<reference evidence="1 2" key="1">
    <citation type="journal article" date="2020" name="Cell">
        <title>Large-Scale Comparative Analyses of Tick Genomes Elucidate Their Genetic Diversity and Vector Capacities.</title>
        <authorList>
            <consortium name="Tick Genome and Microbiome Consortium (TIGMIC)"/>
            <person name="Jia N."/>
            <person name="Wang J."/>
            <person name="Shi W."/>
            <person name="Du L."/>
            <person name="Sun Y."/>
            <person name="Zhan W."/>
            <person name="Jiang J.F."/>
            <person name="Wang Q."/>
            <person name="Zhang B."/>
            <person name="Ji P."/>
            <person name="Bell-Sakyi L."/>
            <person name="Cui X.M."/>
            <person name="Yuan T.T."/>
            <person name="Jiang B.G."/>
            <person name="Yang W.F."/>
            <person name="Lam T.T."/>
            <person name="Chang Q.C."/>
            <person name="Ding S.J."/>
            <person name="Wang X.J."/>
            <person name="Zhu J.G."/>
            <person name="Ruan X.D."/>
            <person name="Zhao L."/>
            <person name="Wei J.T."/>
            <person name="Ye R.Z."/>
            <person name="Que T.C."/>
            <person name="Du C.H."/>
            <person name="Zhou Y.H."/>
            <person name="Cheng J.X."/>
            <person name="Dai P.F."/>
            <person name="Guo W.B."/>
            <person name="Han X.H."/>
            <person name="Huang E.J."/>
            <person name="Li L.F."/>
            <person name="Wei W."/>
            <person name="Gao Y.C."/>
            <person name="Liu J.Z."/>
            <person name="Shao H.Z."/>
            <person name="Wang X."/>
            <person name="Wang C.C."/>
            <person name="Yang T.C."/>
            <person name="Huo Q.B."/>
            <person name="Li W."/>
            <person name="Chen H.Y."/>
            <person name="Chen S.E."/>
            <person name="Zhou L.G."/>
            <person name="Ni X.B."/>
            <person name="Tian J.H."/>
            <person name="Sheng Y."/>
            <person name="Liu T."/>
            <person name="Pan Y.S."/>
            <person name="Xia L.Y."/>
            <person name="Li J."/>
            <person name="Zhao F."/>
            <person name="Cao W.C."/>
        </authorList>
    </citation>
    <scope>NUCLEOTIDE SEQUENCE [LARGE SCALE GENOMIC DNA]</scope>
    <source>
        <strain evidence="1">Iper-2018</strain>
    </source>
</reference>
<dbReference type="Proteomes" id="UP000805193">
    <property type="component" value="Unassembled WGS sequence"/>
</dbReference>
<evidence type="ECO:0000313" key="1">
    <source>
        <dbReference type="EMBL" id="KAG0421664.1"/>
    </source>
</evidence>
<gene>
    <name evidence="1" type="ORF">HPB47_002460</name>
</gene>
<evidence type="ECO:0000313" key="2">
    <source>
        <dbReference type="Proteomes" id="UP000805193"/>
    </source>
</evidence>
<accession>A0AC60PM47</accession>
<proteinExistence type="predicted"/>
<comment type="caution">
    <text evidence="1">The sequence shown here is derived from an EMBL/GenBank/DDBJ whole genome shotgun (WGS) entry which is preliminary data.</text>
</comment>
<name>A0AC60PM47_IXOPE</name>
<organism evidence="1 2">
    <name type="scientific">Ixodes persulcatus</name>
    <name type="common">Taiga tick</name>
    <dbReference type="NCBI Taxonomy" id="34615"/>
    <lineage>
        <taxon>Eukaryota</taxon>
        <taxon>Metazoa</taxon>
        <taxon>Ecdysozoa</taxon>
        <taxon>Arthropoda</taxon>
        <taxon>Chelicerata</taxon>
        <taxon>Arachnida</taxon>
        <taxon>Acari</taxon>
        <taxon>Parasitiformes</taxon>
        <taxon>Ixodida</taxon>
        <taxon>Ixodoidea</taxon>
        <taxon>Ixodidae</taxon>
        <taxon>Ixodinae</taxon>
        <taxon>Ixodes</taxon>
    </lineage>
</organism>
<dbReference type="EMBL" id="JABSTQ010010337">
    <property type="protein sequence ID" value="KAG0421664.1"/>
    <property type="molecule type" value="Genomic_DNA"/>
</dbReference>
<keyword evidence="2" id="KW-1185">Reference proteome</keyword>